<proteinExistence type="predicted"/>
<organism evidence="1 2">
    <name type="scientific">Streptomyces yangpuensis</name>
    <dbReference type="NCBI Taxonomy" id="1648182"/>
    <lineage>
        <taxon>Bacteria</taxon>
        <taxon>Bacillati</taxon>
        <taxon>Actinomycetota</taxon>
        <taxon>Actinomycetes</taxon>
        <taxon>Kitasatosporales</taxon>
        <taxon>Streptomycetaceae</taxon>
        <taxon>Streptomyces</taxon>
    </lineage>
</organism>
<evidence type="ECO:0000313" key="1">
    <source>
        <dbReference type="EMBL" id="UUY52360.1"/>
    </source>
</evidence>
<name>A0ABY5Q863_9ACTN</name>
<sequence length="159" mass="17503">MISCTCDFGTICGPAMMAAGFLRRIEEREAGKKRRSEDGTTRNVLDILACRLQGGGPVLFEFAHWADELDVPVARLREVVAWLVENQFLALEGDVDGVARLWVNPSVAFTPWSDPRLAAARYRFPYITTAEEGMAAERPVIVRPTTPTGGTRSTGRTCT</sequence>
<protein>
    <submittedName>
        <fullName evidence="1">Uncharacterized protein</fullName>
    </submittedName>
</protein>
<evidence type="ECO:0000313" key="2">
    <source>
        <dbReference type="Proteomes" id="UP001057738"/>
    </source>
</evidence>
<keyword evidence="1" id="KW-0614">Plasmid</keyword>
<dbReference type="GeneID" id="95578625"/>
<dbReference type="Proteomes" id="UP001057738">
    <property type="component" value="Plasmid unnamed1"/>
</dbReference>
<geneLocation type="plasmid" evidence="1 2">
    <name>unnamed1</name>
</geneLocation>
<gene>
    <name evidence="1" type="ORF">NRK68_34375</name>
</gene>
<reference evidence="1" key="1">
    <citation type="submission" date="2022-08" db="EMBL/GenBank/DDBJ databases">
        <authorList>
            <person name="Tian L."/>
        </authorList>
    </citation>
    <scope>NUCLEOTIDE SEQUENCE</scope>
    <source>
        <strain evidence="1">CM253</strain>
        <plasmid evidence="1">unnamed1</plasmid>
    </source>
</reference>
<dbReference type="RefSeq" id="WP_257858102.1">
    <property type="nucleotide sequence ID" value="NZ_CP102515.1"/>
</dbReference>
<keyword evidence="2" id="KW-1185">Reference proteome</keyword>
<accession>A0ABY5Q863</accession>
<dbReference type="EMBL" id="CP102515">
    <property type="protein sequence ID" value="UUY52360.1"/>
    <property type="molecule type" value="Genomic_DNA"/>
</dbReference>